<proteinExistence type="predicted"/>
<dbReference type="EMBL" id="JAIWYP010000001">
    <property type="protein sequence ID" value="KAH3894266.1"/>
    <property type="molecule type" value="Genomic_DNA"/>
</dbReference>
<comment type="caution">
    <text evidence="1">The sequence shown here is derived from an EMBL/GenBank/DDBJ whole genome shotgun (WGS) entry which is preliminary data.</text>
</comment>
<organism evidence="1 2">
    <name type="scientific">Dreissena polymorpha</name>
    <name type="common">Zebra mussel</name>
    <name type="synonym">Mytilus polymorpha</name>
    <dbReference type="NCBI Taxonomy" id="45954"/>
    <lineage>
        <taxon>Eukaryota</taxon>
        <taxon>Metazoa</taxon>
        <taxon>Spiralia</taxon>
        <taxon>Lophotrochozoa</taxon>
        <taxon>Mollusca</taxon>
        <taxon>Bivalvia</taxon>
        <taxon>Autobranchia</taxon>
        <taxon>Heteroconchia</taxon>
        <taxon>Euheterodonta</taxon>
        <taxon>Imparidentia</taxon>
        <taxon>Neoheterodontei</taxon>
        <taxon>Myida</taxon>
        <taxon>Dreissenoidea</taxon>
        <taxon>Dreissenidae</taxon>
        <taxon>Dreissena</taxon>
    </lineage>
</organism>
<evidence type="ECO:0000313" key="1">
    <source>
        <dbReference type="EMBL" id="KAH3894266.1"/>
    </source>
</evidence>
<keyword evidence="2" id="KW-1185">Reference proteome</keyword>
<reference evidence="1" key="2">
    <citation type="submission" date="2020-11" db="EMBL/GenBank/DDBJ databases">
        <authorList>
            <person name="McCartney M.A."/>
            <person name="Auch B."/>
            <person name="Kono T."/>
            <person name="Mallez S."/>
            <person name="Becker A."/>
            <person name="Gohl D.M."/>
            <person name="Silverstein K.A.T."/>
            <person name="Koren S."/>
            <person name="Bechman K.B."/>
            <person name="Herman A."/>
            <person name="Abrahante J.E."/>
            <person name="Garbe J."/>
        </authorList>
    </citation>
    <scope>NUCLEOTIDE SEQUENCE</scope>
    <source>
        <strain evidence="1">Duluth1</strain>
        <tissue evidence="1">Whole animal</tissue>
    </source>
</reference>
<dbReference type="AlphaFoldDB" id="A0A9D4NH85"/>
<reference evidence="1" key="1">
    <citation type="journal article" date="2019" name="bioRxiv">
        <title>The Genome of the Zebra Mussel, Dreissena polymorpha: A Resource for Invasive Species Research.</title>
        <authorList>
            <person name="McCartney M.A."/>
            <person name="Auch B."/>
            <person name="Kono T."/>
            <person name="Mallez S."/>
            <person name="Zhang Y."/>
            <person name="Obille A."/>
            <person name="Becker A."/>
            <person name="Abrahante J.E."/>
            <person name="Garbe J."/>
            <person name="Badalamenti J.P."/>
            <person name="Herman A."/>
            <person name="Mangelson H."/>
            <person name="Liachko I."/>
            <person name="Sullivan S."/>
            <person name="Sone E.D."/>
            <person name="Koren S."/>
            <person name="Silverstein K.A.T."/>
            <person name="Beckman K.B."/>
            <person name="Gohl D.M."/>
        </authorList>
    </citation>
    <scope>NUCLEOTIDE SEQUENCE</scope>
    <source>
        <strain evidence="1">Duluth1</strain>
        <tissue evidence="1">Whole animal</tissue>
    </source>
</reference>
<gene>
    <name evidence="1" type="ORF">DPMN_018423</name>
</gene>
<evidence type="ECO:0000313" key="2">
    <source>
        <dbReference type="Proteomes" id="UP000828390"/>
    </source>
</evidence>
<dbReference type="Proteomes" id="UP000828390">
    <property type="component" value="Unassembled WGS sequence"/>
</dbReference>
<name>A0A9D4NH85_DREPO</name>
<sequence>MVGCEQPLALPWSLFGPQWPTQGSIAGEDRLVQLSGSSCISCQQAIHLHELRAEMRRSIFSPFTIPADLVSYRPCFLTISINCYLKQNNSSSNEINSPP</sequence>
<protein>
    <submittedName>
        <fullName evidence="1">Uncharacterized protein</fullName>
    </submittedName>
</protein>
<accession>A0A9D4NH85</accession>